<feature type="compositionally biased region" description="Basic and acidic residues" evidence="1">
    <location>
        <begin position="226"/>
        <end position="236"/>
    </location>
</feature>
<feature type="compositionally biased region" description="Polar residues" evidence="1">
    <location>
        <begin position="208"/>
        <end position="218"/>
    </location>
</feature>
<dbReference type="OrthoDB" id="10619205at2759"/>
<keyword evidence="3" id="KW-1185">Reference proteome</keyword>
<dbReference type="EMBL" id="BMAV01024102">
    <property type="protein sequence ID" value="GFS30173.1"/>
    <property type="molecule type" value="Genomic_DNA"/>
</dbReference>
<comment type="caution">
    <text evidence="2">The sequence shown here is derived from an EMBL/GenBank/DDBJ whole genome shotgun (WGS) entry which is preliminary data.</text>
</comment>
<evidence type="ECO:0000313" key="3">
    <source>
        <dbReference type="Proteomes" id="UP000886998"/>
    </source>
</evidence>
<organism evidence="2 3">
    <name type="scientific">Trichonephila inaurata madagascariensis</name>
    <dbReference type="NCBI Taxonomy" id="2747483"/>
    <lineage>
        <taxon>Eukaryota</taxon>
        <taxon>Metazoa</taxon>
        <taxon>Ecdysozoa</taxon>
        <taxon>Arthropoda</taxon>
        <taxon>Chelicerata</taxon>
        <taxon>Arachnida</taxon>
        <taxon>Araneae</taxon>
        <taxon>Araneomorphae</taxon>
        <taxon>Entelegynae</taxon>
        <taxon>Araneoidea</taxon>
        <taxon>Nephilidae</taxon>
        <taxon>Trichonephila</taxon>
        <taxon>Trichonephila inaurata</taxon>
    </lineage>
</organism>
<proteinExistence type="predicted"/>
<reference evidence="2" key="1">
    <citation type="submission" date="2020-08" db="EMBL/GenBank/DDBJ databases">
        <title>Multicomponent nature underlies the extraordinary mechanical properties of spider dragline silk.</title>
        <authorList>
            <person name="Kono N."/>
            <person name="Nakamura H."/>
            <person name="Mori M."/>
            <person name="Yoshida Y."/>
            <person name="Ohtoshi R."/>
            <person name="Malay A.D."/>
            <person name="Moran D.A.P."/>
            <person name="Tomita M."/>
            <person name="Numata K."/>
            <person name="Arakawa K."/>
        </authorList>
    </citation>
    <scope>NUCLEOTIDE SEQUENCE</scope>
</reference>
<feature type="compositionally biased region" description="Pro residues" evidence="1">
    <location>
        <begin position="300"/>
        <end position="309"/>
    </location>
</feature>
<feature type="compositionally biased region" description="Polar residues" evidence="1">
    <location>
        <begin position="252"/>
        <end position="269"/>
    </location>
</feature>
<accession>A0A8X6K7W5</accession>
<gene>
    <name evidence="2" type="ORF">TNIN_454751</name>
</gene>
<evidence type="ECO:0000313" key="2">
    <source>
        <dbReference type="EMBL" id="GFS30173.1"/>
    </source>
</evidence>
<feature type="region of interest" description="Disordered" evidence="1">
    <location>
        <begin position="490"/>
        <end position="512"/>
    </location>
</feature>
<protein>
    <submittedName>
        <fullName evidence="2">Uncharacterized protein</fullName>
    </submittedName>
</protein>
<dbReference type="AlphaFoldDB" id="A0A8X6K7W5"/>
<sequence>MPKRTLSSPENDFETHRRPNYYPREFLHFNQDRIIENGILPNQYIQDPFPNPPQLPCPMPIRPANLEQDRRPTRSEFLQPSQLHLDLPDPPHPPFHDLPQCLPPHHYRAESPDMCPLRPHPLRLGQNRPQSPYGFPLDDLNRLHQHPEIPLESQPPSGLQLALEQDRKPCPSSITYGFPLDDLNRLHQHPEIPLESQPPSGLQLGPRTRSQARAQAQSPYGFPLDDLNRLHQHPEIPLESQPPSGLQLGPRTRSQARAQAQSHFHTRNGSGILPVPEIQSQSYPPPNEPDFQEDSLSEPPLEPLYPPPEHQLSNFLMPGQVLQCLGARDNPCDDNAENPVYMVRVLPPPPPLIPLDLNGMGSFPPVDPQDPVPWVPRQCHPNIDPLQEDGPRREVWDQRDDNALDAWDHREEVRRGFFQPPREAPVLYRQDLPEEVENLYAEAEIHQNIIAQDPDLFLAAEQNDTEFLVRKLFNKVNDLLSENMVLRNELNQRNGDNDDEDDGGNYEQQEDC</sequence>
<name>A0A8X6K7W5_9ARAC</name>
<dbReference type="Proteomes" id="UP000886998">
    <property type="component" value="Unassembled WGS sequence"/>
</dbReference>
<feature type="region of interest" description="Disordered" evidence="1">
    <location>
        <begin position="191"/>
        <end position="310"/>
    </location>
</feature>
<evidence type="ECO:0000256" key="1">
    <source>
        <dbReference type="SAM" id="MobiDB-lite"/>
    </source>
</evidence>
<feature type="compositionally biased region" description="Acidic residues" evidence="1">
    <location>
        <begin position="497"/>
        <end position="512"/>
    </location>
</feature>